<proteinExistence type="inferred from homology"/>
<dbReference type="Gene3D" id="2.130.10.10">
    <property type="entry name" value="YVTN repeat-like/Quinoprotein amine dehydrogenase"/>
    <property type="match status" value="3"/>
</dbReference>
<dbReference type="SUPFAM" id="SSF50978">
    <property type="entry name" value="WD40 repeat-like"/>
    <property type="match status" value="3"/>
</dbReference>
<dbReference type="SMART" id="SM00320">
    <property type="entry name" value="WD40"/>
    <property type="match status" value="10"/>
</dbReference>
<dbReference type="AlphaFoldDB" id="A0A7D9GXW1"/>
<dbReference type="Proteomes" id="UP000478008">
    <property type="component" value="Unassembled WGS sequence"/>
</dbReference>
<comment type="similarity">
    <text evidence="4">Belongs to the WD repeat ELP2 family.</text>
</comment>
<dbReference type="InterPro" id="IPR020472">
    <property type="entry name" value="WD40_PAC1"/>
</dbReference>
<dbReference type="InterPro" id="IPR037289">
    <property type="entry name" value="Elp2"/>
</dbReference>
<keyword evidence="6" id="KW-0963">Cytoplasm</keyword>
<evidence type="ECO:0000313" key="13">
    <source>
        <dbReference type="EMBL" id="VUG16560.1"/>
    </source>
</evidence>
<evidence type="ECO:0000256" key="1">
    <source>
        <dbReference type="ARBA" id="ARBA00004123"/>
    </source>
</evidence>
<dbReference type="PANTHER" id="PTHR44111:SF1">
    <property type="entry name" value="ELONGATOR COMPLEX PROTEIN 2"/>
    <property type="match status" value="1"/>
</dbReference>
<feature type="repeat" description="WD" evidence="11">
    <location>
        <begin position="53"/>
        <end position="85"/>
    </location>
</feature>
<dbReference type="FunFam" id="2.130.10.10:FF:000400">
    <property type="entry name" value="Elongator acetyltransferase complex subunit 2"/>
    <property type="match status" value="1"/>
</dbReference>
<feature type="repeat" description="WD" evidence="11">
    <location>
        <begin position="199"/>
        <end position="235"/>
    </location>
</feature>
<dbReference type="InterPro" id="IPR036322">
    <property type="entry name" value="WD40_repeat_dom_sf"/>
</dbReference>
<gene>
    <name evidence="13" type="primary">ELP2</name>
    <name evidence="13" type="ORF">DEBR0S1_19856G</name>
</gene>
<dbReference type="InterPro" id="IPR015943">
    <property type="entry name" value="WD40/YVTN_repeat-like_dom_sf"/>
</dbReference>
<dbReference type="EMBL" id="CABFWN010000001">
    <property type="protein sequence ID" value="VUG16560.1"/>
    <property type="molecule type" value="Genomic_DNA"/>
</dbReference>
<dbReference type="PROSITE" id="PS50294">
    <property type="entry name" value="WD_REPEATS_REGION"/>
    <property type="match status" value="3"/>
</dbReference>
<keyword evidence="10" id="KW-0539">Nucleus</keyword>
<dbReference type="GO" id="GO:0033588">
    <property type="term" value="C:elongator holoenzyme complex"/>
    <property type="evidence" value="ECO:0007669"/>
    <property type="project" value="InterPro"/>
</dbReference>
<evidence type="ECO:0000256" key="10">
    <source>
        <dbReference type="ARBA" id="ARBA00023242"/>
    </source>
</evidence>
<feature type="repeat" description="WD" evidence="11">
    <location>
        <begin position="277"/>
        <end position="309"/>
    </location>
</feature>
<feature type="repeat" description="WD" evidence="11">
    <location>
        <begin position="702"/>
        <end position="725"/>
    </location>
</feature>
<dbReference type="Pfam" id="PF00400">
    <property type="entry name" value="WD40"/>
    <property type="match status" value="7"/>
</dbReference>
<keyword evidence="14" id="KW-1185">Reference proteome</keyword>
<feature type="repeat" description="WD" evidence="11">
    <location>
        <begin position="635"/>
        <end position="667"/>
    </location>
</feature>
<evidence type="ECO:0000256" key="4">
    <source>
        <dbReference type="ARBA" id="ARBA00005881"/>
    </source>
</evidence>
<reference evidence="13 14" key="1">
    <citation type="submission" date="2019-07" db="EMBL/GenBank/DDBJ databases">
        <authorList>
            <person name="Friedrich A."/>
            <person name="Schacherer J."/>
        </authorList>
    </citation>
    <scope>NUCLEOTIDE SEQUENCE [LARGE SCALE GENOMIC DNA]</scope>
</reference>
<keyword evidence="8" id="KW-0819">tRNA processing</keyword>
<dbReference type="PROSITE" id="PS50082">
    <property type="entry name" value="WD_REPEATS_2"/>
    <property type="match status" value="5"/>
</dbReference>
<sequence>MVEVNAIFSGCNCELQVFDYNDQTRRIAYGAGNTVAITTPFSKNLDVRVCQTLKSHTAIVTVVKWLPDHQLLISGAEDGVTNIWKYTDDGTFSIKQTFEEDEDKSSITCMSSPAGDEKILIVGRASGAVEVWSMAEDGSEKFSLFGKFEINSEFYPLSVSAIEVRPEQLVVFVGGTKPNLYVYSLDLNNAESITCAAKLEGHEDWIRALAVKRIDEDEFVIASGSQDRWIRLWKLCLNEKIDNSDQDKSKLRLLSNKLYKFTIGGSTRCAVNFDAIIMGHDDWISSLCWHATEMRLLSASADSSIIVWEPDPVSGVWISKVRLGEMAIKGASTATGSSGGFYCSRWIMDEVYGREIVLTNGKTGSFRCWYHENEPKDTNLGPKTAEYLQNASLTGPSGKVTDVEWSKTGEYLLATSLDQTTRLFAQWTKHSREEQAGRCNLDTDKAPWHEFSRPQIHGYDMICVKPITETRFASAGDEKVIRVFDEPKSVADLLLQLTNVAGGNESMPESASLPVLGLSNKADLEDIEEEIEKEADRPESGDELRRSPDESDGPEKHAKTNMLAGLQAPPLEDHLQRYTLWPEKEKLYGHGFEITTLDVSPDGKLIASACRSNSEKHAAIRLFNTDNWQQLDQTLAGHELTITRIRWSPTGEYLLSVSRDRMFSLWQKGEDGQFVRLALQPKAHTRIIWDCCWIPSSISRCMFVTGARDRKIKVWELENAAQTTVSNICTSERFSSAVTALDAYSGSVAKHAILAVGLDNGLVYIYSVDNRGSLKELLQVDPAKTPDGSISRLSFRPPRHEDTGRIYLAVGSADHSVRILSFGVAELGIEGSNDL</sequence>
<evidence type="ECO:0000256" key="7">
    <source>
        <dbReference type="ARBA" id="ARBA00022574"/>
    </source>
</evidence>
<evidence type="ECO:0000256" key="8">
    <source>
        <dbReference type="ARBA" id="ARBA00022694"/>
    </source>
</evidence>
<keyword evidence="7 11" id="KW-0853">WD repeat</keyword>
<evidence type="ECO:0000256" key="9">
    <source>
        <dbReference type="ARBA" id="ARBA00022737"/>
    </source>
</evidence>
<evidence type="ECO:0000256" key="12">
    <source>
        <dbReference type="SAM" id="MobiDB-lite"/>
    </source>
</evidence>
<evidence type="ECO:0000256" key="6">
    <source>
        <dbReference type="ARBA" id="ARBA00022490"/>
    </source>
</evidence>
<dbReference type="GO" id="GO:0002098">
    <property type="term" value="P:tRNA wobble uridine modification"/>
    <property type="evidence" value="ECO:0007669"/>
    <property type="project" value="InterPro"/>
</dbReference>
<protein>
    <recommendedName>
        <fullName evidence="5">Elongator complex protein 2</fullName>
    </recommendedName>
</protein>
<feature type="compositionally biased region" description="Basic and acidic residues" evidence="12">
    <location>
        <begin position="534"/>
        <end position="558"/>
    </location>
</feature>
<evidence type="ECO:0000256" key="2">
    <source>
        <dbReference type="ARBA" id="ARBA00004496"/>
    </source>
</evidence>
<evidence type="ECO:0000256" key="5">
    <source>
        <dbReference type="ARBA" id="ARBA00020267"/>
    </source>
</evidence>
<comment type="subcellular location">
    <subcellularLocation>
        <location evidence="2">Cytoplasm</location>
    </subcellularLocation>
    <subcellularLocation>
        <location evidence="1">Nucleus</location>
    </subcellularLocation>
</comment>
<dbReference type="UniPathway" id="UPA00988"/>
<evidence type="ECO:0000256" key="3">
    <source>
        <dbReference type="ARBA" id="ARBA00005043"/>
    </source>
</evidence>
<dbReference type="GO" id="GO:0005737">
    <property type="term" value="C:cytoplasm"/>
    <property type="evidence" value="ECO:0007669"/>
    <property type="project" value="UniProtKB-SubCell"/>
</dbReference>
<organism evidence="13 14">
    <name type="scientific">Dekkera bruxellensis</name>
    <name type="common">Brettanomyces custersii</name>
    <dbReference type="NCBI Taxonomy" id="5007"/>
    <lineage>
        <taxon>Eukaryota</taxon>
        <taxon>Fungi</taxon>
        <taxon>Dikarya</taxon>
        <taxon>Ascomycota</taxon>
        <taxon>Saccharomycotina</taxon>
        <taxon>Pichiomycetes</taxon>
        <taxon>Pichiales</taxon>
        <taxon>Pichiaceae</taxon>
        <taxon>Brettanomyces</taxon>
    </lineage>
</organism>
<dbReference type="PANTHER" id="PTHR44111">
    <property type="entry name" value="ELONGATOR COMPLEX PROTEIN 2"/>
    <property type="match status" value="1"/>
</dbReference>
<name>A0A7D9GXW1_DEKBR</name>
<dbReference type="GO" id="GO:0005634">
    <property type="term" value="C:nucleus"/>
    <property type="evidence" value="ECO:0007669"/>
    <property type="project" value="UniProtKB-SubCell"/>
</dbReference>
<dbReference type="PRINTS" id="PR00320">
    <property type="entry name" value="GPROTEINBRPT"/>
</dbReference>
<evidence type="ECO:0000256" key="11">
    <source>
        <dbReference type="PROSITE-ProRule" id="PRU00221"/>
    </source>
</evidence>
<comment type="pathway">
    <text evidence="3">tRNA modification; 5-methoxycarbonylmethyl-2-thiouridine-tRNA biosynthesis.</text>
</comment>
<dbReference type="InterPro" id="IPR001680">
    <property type="entry name" value="WD40_rpt"/>
</dbReference>
<feature type="region of interest" description="Disordered" evidence="12">
    <location>
        <begin position="531"/>
        <end position="558"/>
    </location>
</feature>
<accession>A0A7D9GXW1</accession>
<keyword evidence="9" id="KW-0677">Repeat</keyword>
<evidence type="ECO:0000313" key="14">
    <source>
        <dbReference type="Proteomes" id="UP000478008"/>
    </source>
</evidence>